<evidence type="ECO:0008006" key="2">
    <source>
        <dbReference type="Google" id="ProtNLM"/>
    </source>
</evidence>
<accession>A0A7S3K1V2</accession>
<proteinExistence type="predicted"/>
<gene>
    <name evidence="1" type="ORF">ALAG00032_LOCUS12655</name>
</gene>
<organism evidence="1">
    <name type="scientific">Aureoumbra lagunensis</name>
    <dbReference type="NCBI Taxonomy" id="44058"/>
    <lineage>
        <taxon>Eukaryota</taxon>
        <taxon>Sar</taxon>
        <taxon>Stramenopiles</taxon>
        <taxon>Ochrophyta</taxon>
        <taxon>Pelagophyceae</taxon>
        <taxon>Pelagomonadales</taxon>
        <taxon>Aureoumbra</taxon>
    </lineage>
</organism>
<dbReference type="EMBL" id="HBIJ01019300">
    <property type="protein sequence ID" value="CAE0371873.1"/>
    <property type="molecule type" value="Transcribed_RNA"/>
</dbReference>
<protein>
    <recommendedName>
        <fullName evidence="2">Sulfotransferase domain-containing protein</fullName>
    </recommendedName>
</protein>
<name>A0A7S3K1V2_9STRA</name>
<reference evidence="1" key="1">
    <citation type="submission" date="2021-01" db="EMBL/GenBank/DDBJ databases">
        <authorList>
            <person name="Corre E."/>
            <person name="Pelletier E."/>
            <person name="Niang G."/>
            <person name="Scheremetjew M."/>
            <person name="Finn R."/>
            <person name="Kale V."/>
            <person name="Holt S."/>
            <person name="Cochrane G."/>
            <person name="Meng A."/>
            <person name="Brown T."/>
            <person name="Cohen L."/>
        </authorList>
    </citation>
    <scope>NUCLEOTIDE SEQUENCE</scope>
    <source>
        <strain evidence="1">CCMP1510</strain>
    </source>
</reference>
<sequence>MHQQERTMRKCENTPYLNPKIRHFMLLLLYFWFKKTTNALDVKYYDAMYKYWSKESRATKCLHEQQANRTRTLFAPKINFLTLGLEGAGHHLIMSLPESITGVKGAGHAYSYPYGVEWRKKKRKNLGSFTKTKKGLNFHKYNKVLILIRDPVDSWSSAIRRFWHGKDSLQREFEMLKASIKSLDIAIENIDCAQRFYLPYEFLTNEADLAKPALAYFLGLTSQHELNKLDEWFLHVKSVVNKNTQEKWPGPYPFDCTHKYHSLAKLLVDHAWPRNWKRRPPCKHDKEFCRAQAIYAFRLEATRQIYNIFYPGSHKVNSMPGQSISFCCCSSFNLTDSEYEIF</sequence>
<dbReference type="AlphaFoldDB" id="A0A7S3K1V2"/>
<evidence type="ECO:0000313" key="1">
    <source>
        <dbReference type="EMBL" id="CAE0371873.1"/>
    </source>
</evidence>